<evidence type="ECO:0000313" key="9">
    <source>
        <dbReference type="Proteomes" id="UP000516361"/>
    </source>
</evidence>
<dbReference type="SUPFAM" id="SSF47928">
    <property type="entry name" value="N-terminal domain of the delta subunit of the F1F0-ATP synthase"/>
    <property type="match status" value="1"/>
</dbReference>
<sequence length="184" mass="21141">MKVSYSLATRYTNALIALLVSNEKLEDLDKYISGIKKINAKIENDDALKDIVFSPLLPKKYISDSLVKVSELNDEIFEKFIYAIVQKKRQSLLKAIEIILERYSYELKKLIEVDVMLSDKISEELLENIKNVLKKKTGRNISLKEVINEDLIGGLQLIIDDKLFDYSVKGYLESIERLYASSRG</sequence>
<keyword evidence="5 7" id="KW-0472">Membrane</keyword>
<evidence type="ECO:0000313" key="8">
    <source>
        <dbReference type="EMBL" id="BBE32031.1"/>
    </source>
</evidence>
<dbReference type="HAMAP" id="MF_01416">
    <property type="entry name" value="ATP_synth_delta_bact"/>
    <property type="match status" value="1"/>
</dbReference>
<comment type="similarity">
    <text evidence="7">Belongs to the ATPase delta chain family.</text>
</comment>
<dbReference type="AlphaFoldDB" id="A0A7G1G6G5"/>
<keyword evidence="2 7" id="KW-0813">Transport</keyword>
<name>A0A7G1G6G5_9BACT</name>
<evidence type="ECO:0000256" key="7">
    <source>
        <dbReference type="HAMAP-Rule" id="MF_01416"/>
    </source>
</evidence>
<keyword evidence="7" id="KW-0139">CF(1)</keyword>
<dbReference type="EMBL" id="AP018712">
    <property type="protein sequence ID" value="BBE32031.1"/>
    <property type="molecule type" value="Genomic_DNA"/>
</dbReference>
<protein>
    <recommendedName>
        <fullName evidence="7">ATP synthase subunit delta</fullName>
    </recommendedName>
    <alternativeName>
        <fullName evidence="7">ATP synthase F(1) sector subunit delta</fullName>
    </alternativeName>
    <alternativeName>
        <fullName evidence="7">F-type ATPase subunit delta</fullName>
        <shortName evidence="7">F-ATPase subunit delta</shortName>
    </alternativeName>
</protein>
<evidence type="ECO:0000256" key="3">
    <source>
        <dbReference type="ARBA" id="ARBA00022781"/>
    </source>
</evidence>
<dbReference type="GO" id="GO:0005886">
    <property type="term" value="C:plasma membrane"/>
    <property type="evidence" value="ECO:0007669"/>
    <property type="project" value="UniProtKB-SubCell"/>
</dbReference>
<evidence type="ECO:0000256" key="2">
    <source>
        <dbReference type="ARBA" id="ARBA00022448"/>
    </source>
</evidence>
<dbReference type="GO" id="GO:0046933">
    <property type="term" value="F:proton-transporting ATP synthase activity, rotational mechanism"/>
    <property type="evidence" value="ECO:0007669"/>
    <property type="project" value="UniProtKB-UniRule"/>
</dbReference>
<evidence type="ECO:0000256" key="4">
    <source>
        <dbReference type="ARBA" id="ARBA00023065"/>
    </source>
</evidence>
<evidence type="ECO:0000256" key="5">
    <source>
        <dbReference type="ARBA" id="ARBA00023136"/>
    </source>
</evidence>
<dbReference type="PRINTS" id="PR00125">
    <property type="entry name" value="ATPASEDELTA"/>
</dbReference>
<keyword evidence="7" id="KW-1003">Cell membrane</keyword>
<dbReference type="InParanoid" id="A0A7G1G6G5"/>
<evidence type="ECO:0000256" key="1">
    <source>
        <dbReference type="ARBA" id="ARBA00004370"/>
    </source>
</evidence>
<organism evidence="8 9">
    <name type="scientific">Tepiditoga spiralis</name>
    <dbReference type="NCBI Taxonomy" id="2108365"/>
    <lineage>
        <taxon>Bacteria</taxon>
        <taxon>Thermotogati</taxon>
        <taxon>Thermotogota</taxon>
        <taxon>Thermotogae</taxon>
        <taxon>Petrotogales</taxon>
        <taxon>Petrotogaceae</taxon>
        <taxon>Tepiditoga</taxon>
    </lineage>
</organism>
<dbReference type="NCBIfam" id="TIGR01145">
    <property type="entry name" value="ATP_synt_delta"/>
    <property type="match status" value="1"/>
</dbReference>
<keyword evidence="4 7" id="KW-0406">Ion transport</keyword>
<dbReference type="RefSeq" id="WP_190614889.1">
    <property type="nucleotide sequence ID" value="NZ_AP018712.1"/>
</dbReference>
<dbReference type="Gene3D" id="1.10.520.20">
    <property type="entry name" value="N-terminal domain of the delta subunit of the F1F0-ATP synthase"/>
    <property type="match status" value="1"/>
</dbReference>
<dbReference type="Proteomes" id="UP000516361">
    <property type="component" value="Chromosome"/>
</dbReference>
<proteinExistence type="inferred from homology"/>
<keyword evidence="3 7" id="KW-0375">Hydrogen ion transport</keyword>
<dbReference type="InterPro" id="IPR026015">
    <property type="entry name" value="ATP_synth_OSCP/delta_N_sf"/>
</dbReference>
<keyword evidence="9" id="KW-1185">Reference proteome</keyword>
<keyword evidence="6 7" id="KW-0066">ATP synthesis</keyword>
<dbReference type="KEGG" id="ocy:OSSY52_21720"/>
<gene>
    <name evidence="7 8" type="primary">atpH</name>
    <name evidence="8" type="ORF">OSSY52_21720</name>
</gene>
<dbReference type="GO" id="GO:0045259">
    <property type="term" value="C:proton-transporting ATP synthase complex"/>
    <property type="evidence" value="ECO:0007669"/>
    <property type="project" value="UniProtKB-KW"/>
</dbReference>
<comment type="function">
    <text evidence="7">F(1)F(0) ATP synthase produces ATP from ADP in the presence of a proton or sodium gradient. F-type ATPases consist of two structural domains, F(1) containing the extramembraneous catalytic core and F(0) containing the membrane proton channel, linked together by a central stalk and a peripheral stalk. During catalysis, ATP synthesis in the catalytic domain of F(1) is coupled via a rotary mechanism of the central stalk subunits to proton translocation.</text>
</comment>
<dbReference type="PANTHER" id="PTHR11910">
    <property type="entry name" value="ATP SYNTHASE DELTA CHAIN"/>
    <property type="match status" value="1"/>
</dbReference>
<dbReference type="Pfam" id="PF00213">
    <property type="entry name" value="OSCP"/>
    <property type="match status" value="1"/>
</dbReference>
<evidence type="ECO:0000256" key="6">
    <source>
        <dbReference type="ARBA" id="ARBA00023310"/>
    </source>
</evidence>
<reference evidence="8 9" key="1">
    <citation type="submission" date="2018-06" db="EMBL/GenBank/DDBJ databases">
        <title>Genome sequencing of Oceanotoga sp. sy52.</title>
        <authorList>
            <person name="Mori K."/>
        </authorList>
    </citation>
    <scope>NUCLEOTIDE SEQUENCE [LARGE SCALE GENOMIC DNA]</scope>
    <source>
        <strain evidence="9">sy52</strain>
    </source>
</reference>
<dbReference type="InterPro" id="IPR000711">
    <property type="entry name" value="ATPase_OSCP/dsu"/>
</dbReference>
<comment type="function">
    <text evidence="7">This protein is part of the stalk that links CF(0) to CF(1). It either transmits conformational changes from CF(0) to CF(1) or is implicated in proton conduction.</text>
</comment>
<accession>A0A7G1G6G5</accession>
<comment type="subcellular location">
    <subcellularLocation>
        <location evidence="7">Cell membrane</location>
        <topology evidence="7">Peripheral membrane protein</topology>
    </subcellularLocation>
    <subcellularLocation>
        <location evidence="1">Membrane</location>
    </subcellularLocation>
</comment>